<comment type="caution">
    <text evidence="3">The sequence shown here is derived from an EMBL/GenBank/DDBJ whole genome shotgun (WGS) entry which is preliminary data.</text>
</comment>
<evidence type="ECO:0000313" key="4">
    <source>
        <dbReference type="Proteomes" id="UP000552954"/>
    </source>
</evidence>
<dbReference type="EMBL" id="JABFCS010000001">
    <property type="protein sequence ID" value="NNU42621.1"/>
    <property type="molecule type" value="Genomic_DNA"/>
</dbReference>
<sequence>MLGLLFLAMGASATTVGQVEGRVVSGRPLEVNIPFVLDKARDRACASANVRYGNMRVAGVIVDVQGSGPNRNLLVSSRAVVKEESVTIDARVGCGAKSVTRRFVLLTNLAPARNPPVARLRTRQDVPVVVAPRTPPKTVVLGAPREPLFPPPEAESPPAPEPVAPKVDGSMWQDLQKARTEAATATAQLESARKELAAVLDVERRSRQTLINSDNQAREAQSEVARMRLVLKGVAFVLALGAAGLVWWEFQRVASRMRRPNARPAQDPTILSMEAEPSPS</sequence>
<proteinExistence type="predicted"/>
<protein>
    <submittedName>
        <fullName evidence="3">Uncharacterized protein</fullName>
    </submittedName>
</protein>
<organism evidence="3 4">
    <name type="scientific">Ramlibacter montanisoli</name>
    <dbReference type="NCBI Taxonomy" id="2732512"/>
    <lineage>
        <taxon>Bacteria</taxon>
        <taxon>Pseudomonadati</taxon>
        <taxon>Pseudomonadota</taxon>
        <taxon>Betaproteobacteria</taxon>
        <taxon>Burkholderiales</taxon>
        <taxon>Comamonadaceae</taxon>
        <taxon>Ramlibacter</taxon>
    </lineage>
</organism>
<dbReference type="RefSeq" id="WP_171556965.1">
    <property type="nucleotide sequence ID" value="NZ_JABFCS010000001.1"/>
</dbReference>
<keyword evidence="2" id="KW-0472">Membrane</keyword>
<dbReference type="AlphaFoldDB" id="A0A849KD00"/>
<evidence type="ECO:0000256" key="1">
    <source>
        <dbReference type="SAM" id="MobiDB-lite"/>
    </source>
</evidence>
<feature type="region of interest" description="Disordered" evidence="1">
    <location>
        <begin position="257"/>
        <end position="280"/>
    </location>
</feature>
<reference evidence="3 4" key="1">
    <citation type="submission" date="2020-05" db="EMBL/GenBank/DDBJ databases">
        <authorList>
            <person name="Khan S.A."/>
            <person name="Jeon C.O."/>
            <person name="Chun B.H."/>
        </authorList>
    </citation>
    <scope>NUCLEOTIDE SEQUENCE [LARGE SCALE GENOMIC DNA]</scope>
    <source>
        <strain evidence="3 4">B156</strain>
    </source>
</reference>
<accession>A0A849KD00</accession>
<dbReference type="Proteomes" id="UP000552954">
    <property type="component" value="Unassembled WGS sequence"/>
</dbReference>
<name>A0A849KD00_9BURK</name>
<feature type="region of interest" description="Disordered" evidence="1">
    <location>
        <begin position="139"/>
        <end position="164"/>
    </location>
</feature>
<feature type="transmembrane region" description="Helical" evidence="2">
    <location>
        <begin position="229"/>
        <end position="250"/>
    </location>
</feature>
<reference evidence="3 4" key="2">
    <citation type="submission" date="2020-06" db="EMBL/GenBank/DDBJ databases">
        <title>Ramlibacter rhizophilus sp. nov., isolated from rhizosphere soil of national flower Mugunghwa from South Korea.</title>
        <authorList>
            <person name="Zheng-Fei Y."/>
            <person name="Huan T."/>
        </authorList>
    </citation>
    <scope>NUCLEOTIDE SEQUENCE [LARGE SCALE GENOMIC DNA]</scope>
    <source>
        <strain evidence="3 4">B156</strain>
    </source>
</reference>
<keyword evidence="4" id="KW-1185">Reference proteome</keyword>
<keyword evidence="2" id="KW-1133">Transmembrane helix</keyword>
<feature type="compositionally biased region" description="Pro residues" evidence="1">
    <location>
        <begin position="147"/>
        <end position="163"/>
    </location>
</feature>
<evidence type="ECO:0000313" key="3">
    <source>
        <dbReference type="EMBL" id="NNU42621.1"/>
    </source>
</evidence>
<gene>
    <name evidence="3" type="ORF">HK415_04725</name>
</gene>
<keyword evidence="2" id="KW-0812">Transmembrane</keyword>
<evidence type="ECO:0000256" key="2">
    <source>
        <dbReference type="SAM" id="Phobius"/>
    </source>
</evidence>